<dbReference type="Proteomes" id="UP001518990">
    <property type="component" value="Unassembled WGS sequence"/>
</dbReference>
<dbReference type="SUPFAM" id="SSF52096">
    <property type="entry name" value="ClpP/crotonase"/>
    <property type="match status" value="1"/>
</dbReference>
<name>A0ABS3KFA4_9PROT</name>
<accession>A0ABS3KFA4</accession>
<sequence length="256" mass="27251">MKAQEAEGQMPGLLLEGECATITLRRPRHHNRLEPADLAELMLLLERADAGPGLRVLVLTGTGTSFSSGFHIGAFGDAQAVPSLEAVVERLERMRLPTICALNGSVYGGATDLALACDFRIGVEGMRLVMPAARLGLHYYPSGMRRFVSRLGLGVAKRLFLAAEPLDTAALLACGYLDEAVPAPELAGRVADLAARLAAHAPLAVQGMKQALNDIARGRADDAAIGARAEALTASEDFAEGRRAWAEKRSPRFKGR</sequence>
<reference evidence="1 2" key="1">
    <citation type="submission" date="2020-09" db="EMBL/GenBank/DDBJ databases">
        <title>Roseomonas.</title>
        <authorList>
            <person name="Zhu W."/>
        </authorList>
    </citation>
    <scope>NUCLEOTIDE SEQUENCE [LARGE SCALE GENOMIC DNA]</scope>
    <source>
        <strain evidence="1 2">1311</strain>
    </source>
</reference>
<dbReference type="InterPro" id="IPR001753">
    <property type="entry name" value="Enoyl-CoA_hydra/iso"/>
</dbReference>
<organism evidence="1 2">
    <name type="scientific">Roseomonas marmotae</name>
    <dbReference type="NCBI Taxonomy" id="2768161"/>
    <lineage>
        <taxon>Bacteria</taxon>
        <taxon>Pseudomonadati</taxon>
        <taxon>Pseudomonadota</taxon>
        <taxon>Alphaproteobacteria</taxon>
        <taxon>Acetobacterales</taxon>
        <taxon>Roseomonadaceae</taxon>
        <taxon>Roseomonas</taxon>
    </lineage>
</organism>
<gene>
    <name evidence="1" type="ORF">IAI60_16170</name>
</gene>
<dbReference type="Gene3D" id="3.90.226.10">
    <property type="entry name" value="2-enoyl-CoA Hydratase, Chain A, domain 1"/>
    <property type="match status" value="1"/>
</dbReference>
<evidence type="ECO:0000313" key="2">
    <source>
        <dbReference type="Proteomes" id="UP001518990"/>
    </source>
</evidence>
<evidence type="ECO:0000313" key="1">
    <source>
        <dbReference type="EMBL" id="MBO1076154.1"/>
    </source>
</evidence>
<dbReference type="PANTHER" id="PTHR43459">
    <property type="entry name" value="ENOYL-COA HYDRATASE"/>
    <property type="match status" value="1"/>
</dbReference>
<protein>
    <submittedName>
        <fullName evidence="1">Enoyl-CoA hydratase/isomerase family protein</fullName>
    </submittedName>
</protein>
<comment type="caution">
    <text evidence="1">The sequence shown here is derived from an EMBL/GenBank/DDBJ whole genome shotgun (WGS) entry which is preliminary data.</text>
</comment>
<keyword evidence="2" id="KW-1185">Reference proteome</keyword>
<dbReference type="PANTHER" id="PTHR43459:SF1">
    <property type="entry name" value="EG:BACN32G11.4 PROTEIN"/>
    <property type="match status" value="1"/>
</dbReference>
<dbReference type="CDD" id="cd06558">
    <property type="entry name" value="crotonase-like"/>
    <property type="match status" value="1"/>
</dbReference>
<proteinExistence type="predicted"/>
<dbReference type="InterPro" id="IPR029045">
    <property type="entry name" value="ClpP/crotonase-like_dom_sf"/>
</dbReference>
<dbReference type="Pfam" id="PF00378">
    <property type="entry name" value="ECH_1"/>
    <property type="match status" value="1"/>
</dbReference>
<dbReference type="EMBL" id="JACTNF010000018">
    <property type="protein sequence ID" value="MBO1076154.1"/>
    <property type="molecule type" value="Genomic_DNA"/>
</dbReference>